<keyword evidence="3" id="KW-1185">Reference proteome</keyword>
<proteinExistence type="predicted"/>
<evidence type="ECO:0000313" key="2">
    <source>
        <dbReference type="EMBL" id="GHH89043.1"/>
    </source>
</evidence>
<sequence>MVDLWAGWADKERRRPWHSETLTNVWSAGKGVTAVVAHQLADRGELDLDAPVTAYWPEFGAAGKQDIPVRWLLSHRSGVCGVDLTHRLQVSDLYDWERMSSLLAVQEPFFEPGSVSGYGALSYGYLVGEVVRRATGSTIDVLCAENVAGPLGADFHLGLSTADLDRCSEMIEPVPNPELESALAAAFASAGPAAQAALLNPRPLGRHANAIEWRRAIIPSAGAHATARALATIYGALADESGKLLSTSALERARAGQGRCVDVVAGVGGEFALGFTLGSDEHSFGPNALAFGHDGFGGSTGFADPEAGIGMGYVMNQMGPLLRDDPRKMALVHAVHRSLAGR</sequence>
<dbReference type="Pfam" id="PF00144">
    <property type="entry name" value="Beta-lactamase"/>
    <property type="match status" value="1"/>
</dbReference>
<comment type="caution">
    <text evidence="2">The sequence shown here is derived from an EMBL/GenBank/DDBJ whole genome shotgun (WGS) entry which is preliminary data.</text>
</comment>
<dbReference type="GO" id="GO:0016787">
    <property type="term" value="F:hydrolase activity"/>
    <property type="evidence" value="ECO:0007669"/>
    <property type="project" value="UniProtKB-KW"/>
</dbReference>
<organism evidence="2 3">
    <name type="scientific">Streptomyces sulfonofaciens</name>
    <dbReference type="NCBI Taxonomy" id="68272"/>
    <lineage>
        <taxon>Bacteria</taxon>
        <taxon>Bacillati</taxon>
        <taxon>Actinomycetota</taxon>
        <taxon>Actinomycetes</taxon>
        <taxon>Kitasatosporales</taxon>
        <taxon>Streptomycetaceae</taxon>
        <taxon>Streptomyces</taxon>
    </lineage>
</organism>
<evidence type="ECO:0000313" key="3">
    <source>
        <dbReference type="Proteomes" id="UP000603708"/>
    </source>
</evidence>
<gene>
    <name evidence="2" type="ORF">GCM10018793_70820</name>
</gene>
<dbReference type="InterPro" id="IPR012338">
    <property type="entry name" value="Beta-lactam/transpept-like"/>
</dbReference>
<dbReference type="PANTHER" id="PTHR43319:SF3">
    <property type="entry name" value="BETA-LACTAMASE-RELATED DOMAIN-CONTAINING PROTEIN"/>
    <property type="match status" value="1"/>
</dbReference>
<protein>
    <submittedName>
        <fullName evidence="2">Serine hydrolase</fullName>
    </submittedName>
</protein>
<name>A0A919GRS5_9ACTN</name>
<dbReference type="InterPro" id="IPR001466">
    <property type="entry name" value="Beta-lactam-related"/>
</dbReference>
<dbReference type="AlphaFoldDB" id="A0A919GRS5"/>
<feature type="domain" description="Beta-lactamase-related" evidence="1">
    <location>
        <begin position="2"/>
        <end position="332"/>
    </location>
</feature>
<reference evidence="2" key="2">
    <citation type="submission" date="2020-09" db="EMBL/GenBank/DDBJ databases">
        <authorList>
            <person name="Sun Q."/>
            <person name="Ohkuma M."/>
        </authorList>
    </citation>
    <scope>NUCLEOTIDE SEQUENCE</scope>
    <source>
        <strain evidence="2">JCM 5069</strain>
    </source>
</reference>
<evidence type="ECO:0000259" key="1">
    <source>
        <dbReference type="Pfam" id="PF00144"/>
    </source>
</evidence>
<dbReference type="Gene3D" id="3.40.710.10">
    <property type="entry name" value="DD-peptidase/beta-lactamase superfamily"/>
    <property type="match status" value="1"/>
</dbReference>
<dbReference type="Proteomes" id="UP000603708">
    <property type="component" value="Unassembled WGS sequence"/>
</dbReference>
<dbReference type="SUPFAM" id="SSF56601">
    <property type="entry name" value="beta-lactamase/transpeptidase-like"/>
    <property type="match status" value="1"/>
</dbReference>
<keyword evidence="2" id="KW-0378">Hydrolase</keyword>
<dbReference type="PANTHER" id="PTHR43319">
    <property type="entry name" value="BETA-LACTAMASE-RELATED"/>
    <property type="match status" value="1"/>
</dbReference>
<reference evidence="2" key="1">
    <citation type="journal article" date="2014" name="Int. J. Syst. Evol. Microbiol.">
        <title>Complete genome sequence of Corynebacterium casei LMG S-19264T (=DSM 44701T), isolated from a smear-ripened cheese.</title>
        <authorList>
            <consortium name="US DOE Joint Genome Institute (JGI-PGF)"/>
            <person name="Walter F."/>
            <person name="Albersmeier A."/>
            <person name="Kalinowski J."/>
            <person name="Ruckert C."/>
        </authorList>
    </citation>
    <scope>NUCLEOTIDE SEQUENCE</scope>
    <source>
        <strain evidence="2">JCM 5069</strain>
    </source>
</reference>
<accession>A0A919GRS5</accession>
<dbReference type="InterPro" id="IPR052907">
    <property type="entry name" value="Beta-lactamase/esterase"/>
</dbReference>
<dbReference type="EMBL" id="BNCD01000051">
    <property type="protein sequence ID" value="GHH89043.1"/>
    <property type="molecule type" value="Genomic_DNA"/>
</dbReference>